<accession>A0ABS2F0B7</accession>
<keyword evidence="1" id="KW-0472">Membrane</keyword>
<feature type="transmembrane region" description="Helical" evidence="1">
    <location>
        <begin position="322"/>
        <end position="348"/>
    </location>
</feature>
<protein>
    <recommendedName>
        <fullName evidence="4">ABC transporter permease</fullName>
    </recommendedName>
</protein>
<feature type="transmembrane region" description="Helical" evidence="1">
    <location>
        <begin position="133"/>
        <end position="153"/>
    </location>
</feature>
<dbReference type="EMBL" id="JACSNQ010000001">
    <property type="protein sequence ID" value="MBM6774023.1"/>
    <property type="molecule type" value="Genomic_DNA"/>
</dbReference>
<feature type="transmembrane region" description="Helical" evidence="1">
    <location>
        <begin position="471"/>
        <end position="488"/>
    </location>
</feature>
<evidence type="ECO:0008006" key="4">
    <source>
        <dbReference type="Google" id="ProtNLM"/>
    </source>
</evidence>
<comment type="caution">
    <text evidence="2">The sequence shown here is derived from an EMBL/GenBank/DDBJ whole genome shotgun (WGS) entry which is preliminary data.</text>
</comment>
<reference evidence="2 3" key="1">
    <citation type="journal article" date="2021" name="Sci. Rep.">
        <title>The distribution of antibiotic resistance genes in chicken gut microbiota commensals.</title>
        <authorList>
            <person name="Juricova H."/>
            <person name="Matiasovicova J."/>
            <person name="Kubasova T."/>
            <person name="Cejkova D."/>
            <person name="Rychlik I."/>
        </authorList>
    </citation>
    <scope>NUCLEOTIDE SEQUENCE [LARGE SCALE GENOMIC DNA]</scope>
    <source>
        <strain evidence="2 3">An794</strain>
    </source>
</reference>
<evidence type="ECO:0000313" key="3">
    <source>
        <dbReference type="Proteomes" id="UP000712527"/>
    </source>
</evidence>
<feature type="transmembrane region" description="Helical" evidence="1">
    <location>
        <begin position="415"/>
        <end position="435"/>
    </location>
</feature>
<feature type="transmembrane region" description="Helical" evidence="1">
    <location>
        <begin position="75"/>
        <end position="97"/>
    </location>
</feature>
<dbReference type="RefSeq" id="WP_204792371.1">
    <property type="nucleotide sequence ID" value="NZ_JACSNQ010000001.1"/>
</dbReference>
<sequence>MRSELAVVARLELRHARSDLRFLLFAAGVDIDEDRGFLERTYQLYLLALCAVVVVLSWAQVVSLVEGARAVLGSLAGPLALLLLALAPTVALAAWTAGSLRETPLRLIAPDIAWLARTVRPGALLAVRLVRNVASAAVVGGLSGYLLGVLALASSPLVWSALATVVLPAAWLLALLAGLARSAASRRLRPVVTLCAAVLAVLLAAALFLALPALVDLAGAYLVPVALLVDALLVVASLALAARADMAFVVDDNELYAARQSLRFLALVNTGAYREACRRRQMGRHRQARRTWRFRPGLTALVSHALVSLVRRPSTLLGVLSWGALVVPTGALLVAARVDAGVLLMWYLCVLMRLRDPLELTWVFREDCANRLVRPMLPVSSLALLALDSLPAVLVAAVASTFVGGGAAALLSGNVWGTVALSWALLAVLVFSAGFDDPQLAARRGSVRPTAFLAGSVSLLVIGLVGLLGVVPALVCAVVVDVLLVCLLR</sequence>
<gene>
    <name evidence="2" type="ORF">H9X80_00415</name>
</gene>
<dbReference type="Proteomes" id="UP000712527">
    <property type="component" value="Unassembled WGS sequence"/>
</dbReference>
<proteinExistence type="predicted"/>
<feature type="transmembrane region" description="Helical" evidence="1">
    <location>
        <begin position="44"/>
        <end position="63"/>
    </location>
</feature>
<feature type="transmembrane region" description="Helical" evidence="1">
    <location>
        <begin position="382"/>
        <end position="403"/>
    </location>
</feature>
<name>A0ABS2F0B7_9ACTN</name>
<evidence type="ECO:0000256" key="1">
    <source>
        <dbReference type="SAM" id="Phobius"/>
    </source>
</evidence>
<feature type="transmembrane region" description="Helical" evidence="1">
    <location>
        <begin position="191"/>
        <end position="215"/>
    </location>
</feature>
<feature type="transmembrane region" description="Helical" evidence="1">
    <location>
        <begin position="221"/>
        <end position="242"/>
    </location>
</feature>
<feature type="transmembrane region" description="Helical" evidence="1">
    <location>
        <begin position="159"/>
        <end position="179"/>
    </location>
</feature>
<keyword evidence="1" id="KW-0812">Transmembrane</keyword>
<keyword evidence="3" id="KW-1185">Reference proteome</keyword>
<evidence type="ECO:0000313" key="2">
    <source>
        <dbReference type="EMBL" id="MBM6774023.1"/>
    </source>
</evidence>
<organism evidence="2 3">
    <name type="scientific">Olsenella profusa</name>
    <dbReference type="NCBI Taxonomy" id="138595"/>
    <lineage>
        <taxon>Bacteria</taxon>
        <taxon>Bacillati</taxon>
        <taxon>Actinomycetota</taxon>
        <taxon>Coriobacteriia</taxon>
        <taxon>Coriobacteriales</taxon>
        <taxon>Atopobiaceae</taxon>
        <taxon>Olsenella</taxon>
    </lineage>
</organism>
<keyword evidence="1" id="KW-1133">Transmembrane helix</keyword>